<keyword evidence="2" id="KW-1185">Reference proteome</keyword>
<dbReference type="EMBL" id="FMZX01000001">
    <property type="protein sequence ID" value="SDC48390.1"/>
    <property type="molecule type" value="Genomic_DNA"/>
</dbReference>
<proteinExistence type="predicted"/>
<dbReference type="Gene3D" id="3.40.190.170">
    <property type="entry name" value="Bacterial extracellular solute-binding protein, family 7"/>
    <property type="match status" value="1"/>
</dbReference>
<dbReference type="RefSeq" id="WP_090661111.1">
    <property type="nucleotide sequence ID" value="NZ_FMZX01000001.1"/>
</dbReference>
<evidence type="ECO:0000313" key="2">
    <source>
        <dbReference type="Proteomes" id="UP000198925"/>
    </source>
</evidence>
<gene>
    <name evidence="1" type="ORF">SAMN04487779_10011050</name>
</gene>
<reference evidence="1 2" key="1">
    <citation type="submission" date="2016-10" db="EMBL/GenBank/DDBJ databases">
        <authorList>
            <person name="de Groot N.N."/>
        </authorList>
    </citation>
    <scope>NUCLEOTIDE SEQUENCE [LARGE SCALE GENOMIC DNA]</scope>
    <source>
        <strain evidence="1 2">CPCC 100156</strain>
    </source>
</reference>
<dbReference type="STRING" id="938405.SAMN02927895_01650"/>
<protein>
    <submittedName>
        <fullName evidence="1">Uncharacterized protein</fullName>
    </submittedName>
</protein>
<dbReference type="AlphaFoldDB" id="A0A1G6LYT6"/>
<dbReference type="InterPro" id="IPR038404">
    <property type="entry name" value="TRAP_DctP_sf"/>
</dbReference>
<dbReference type="Proteomes" id="UP000198925">
    <property type="component" value="Unassembled WGS sequence"/>
</dbReference>
<sequence length="63" mass="7243">MSQAFKDIFETACKEQILLMLARYDVRNPEALRRMVAQGVQIRPFPRPAMDAAYRYGNALPGR</sequence>
<accession>A0A1G6LYT6</accession>
<evidence type="ECO:0000313" key="1">
    <source>
        <dbReference type="EMBL" id="SDC48390.1"/>
    </source>
</evidence>
<name>A0A1G6LYT6_9PROT</name>
<organism evidence="1 2">
    <name type="scientific">Belnapia rosea</name>
    <dbReference type="NCBI Taxonomy" id="938405"/>
    <lineage>
        <taxon>Bacteria</taxon>
        <taxon>Pseudomonadati</taxon>
        <taxon>Pseudomonadota</taxon>
        <taxon>Alphaproteobacteria</taxon>
        <taxon>Acetobacterales</taxon>
        <taxon>Roseomonadaceae</taxon>
        <taxon>Belnapia</taxon>
    </lineage>
</organism>